<dbReference type="PANTHER" id="PTHR43433">
    <property type="entry name" value="HYDROLASE, ALPHA/BETA FOLD FAMILY PROTEIN"/>
    <property type="match status" value="1"/>
</dbReference>
<accession>A0A067BT21</accession>
<dbReference type="RefSeq" id="XP_012211858.1">
    <property type="nucleotide sequence ID" value="XM_012356468.1"/>
</dbReference>
<evidence type="ECO:0000313" key="3">
    <source>
        <dbReference type="Proteomes" id="UP000030745"/>
    </source>
</evidence>
<keyword evidence="3" id="KW-1185">Reference proteome</keyword>
<dbReference type="SUPFAM" id="SSF53474">
    <property type="entry name" value="alpha/beta-Hydrolases"/>
    <property type="match status" value="1"/>
</dbReference>
<dbReference type="VEuPathDB" id="FungiDB:SPRG_17103"/>
<dbReference type="GeneID" id="24138665"/>
<dbReference type="KEGG" id="spar:SPRG_17103"/>
<evidence type="ECO:0000313" key="2">
    <source>
        <dbReference type="EMBL" id="KDO17436.1"/>
    </source>
</evidence>
<dbReference type="AlphaFoldDB" id="A0A067BT21"/>
<dbReference type="InterPro" id="IPR050471">
    <property type="entry name" value="AB_hydrolase"/>
</dbReference>
<dbReference type="InterPro" id="IPR029058">
    <property type="entry name" value="AB_hydrolase_fold"/>
</dbReference>
<dbReference type="Gene3D" id="3.40.50.1820">
    <property type="entry name" value="alpha/beta hydrolase"/>
    <property type="match status" value="1"/>
</dbReference>
<dbReference type="Pfam" id="PF00561">
    <property type="entry name" value="Abhydrolase_1"/>
    <property type="match status" value="1"/>
</dbReference>
<proteinExistence type="predicted"/>
<feature type="domain" description="AB hydrolase-1" evidence="1">
    <location>
        <begin position="49"/>
        <end position="302"/>
    </location>
</feature>
<name>A0A067BT21_SAPPC</name>
<protein>
    <recommendedName>
        <fullName evidence="1">AB hydrolase-1 domain-containing protein</fullName>
    </recommendedName>
</protein>
<dbReference type="Proteomes" id="UP000030745">
    <property type="component" value="Unassembled WGS sequence"/>
</dbReference>
<evidence type="ECO:0000259" key="1">
    <source>
        <dbReference type="Pfam" id="PF00561"/>
    </source>
</evidence>
<sequence>MTTELLPLTQLFTDDALAQHYDRVETATLRSGLRMAYALHGDDDAPEKVLLIMGLLGDKEAWLPLLSAFNASAERQRYQFVTFDNRGVGGTDKPWGRYTTSGMAADAIQLLDHLGWTMAHVVGASMGGMIAQELASLYAHRVQSLALLVTTPSFVWGPWPGWAQLSGYWAIATSLLFPSHHTAASTMLYVLFPDEYLGTPVHGADDVTTRAVLYEHHMARQARGAPALSGVLGQYAAVASHAMSYGRLRAVQAAAYPILVIGAKQDRMLHPDHSTQLYDALRGPLTKNVVFHASGHDVHVQHRSDVAASLLAHFAKCKANAALE</sequence>
<dbReference type="EMBL" id="KK583664">
    <property type="protein sequence ID" value="KDO17436.1"/>
    <property type="molecule type" value="Genomic_DNA"/>
</dbReference>
<dbReference type="InterPro" id="IPR000073">
    <property type="entry name" value="AB_hydrolase_1"/>
</dbReference>
<dbReference type="OrthoDB" id="19657at2759"/>
<dbReference type="OMA" id="HYISETK"/>
<gene>
    <name evidence="2" type="ORF">SPRG_17103</name>
</gene>
<dbReference type="STRING" id="695850.A0A067BT21"/>
<reference evidence="2 3" key="1">
    <citation type="journal article" date="2013" name="PLoS Genet.">
        <title>Distinctive expansion of potential virulence genes in the genome of the oomycete fish pathogen Saprolegnia parasitica.</title>
        <authorList>
            <person name="Jiang R.H."/>
            <person name="de Bruijn I."/>
            <person name="Haas B.J."/>
            <person name="Belmonte R."/>
            <person name="Lobach L."/>
            <person name="Christie J."/>
            <person name="van den Ackerveken G."/>
            <person name="Bottin A."/>
            <person name="Bulone V."/>
            <person name="Diaz-Moreno S.M."/>
            <person name="Dumas B."/>
            <person name="Fan L."/>
            <person name="Gaulin E."/>
            <person name="Govers F."/>
            <person name="Grenville-Briggs L.J."/>
            <person name="Horner N.R."/>
            <person name="Levin J.Z."/>
            <person name="Mammella M."/>
            <person name="Meijer H.J."/>
            <person name="Morris P."/>
            <person name="Nusbaum C."/>
            <person name="Oome S."/>
            <person name="Phillips A.J."/>
            <person name="van Rooyen D."/>
            <person name="Rzeszutek E."/>
            <person name="Saraiva M."/>
            <person name="Secombes C.J."/>
            <person name="Seidl M.F."/>
            <person name="Snel B."/>
            <person name="Stassen J.H."/>
            <person name="Sykes S."/>
            <person name="Tripathy S."/>
            <person name="van den Berg H."/>
            <person name="Vega-Arreguin J.C."/>
            <person name="Wawra S."/>
            <person name="Young S.K."/>
            <person name="Zeng Q."/>
            <person name="Dieguez-Uribeondo J."/>
            <person name="Russ C."/>
            <person name="Tyler B.M."/>
            <person name="van West P."/>
        </authorList>
    </citation>
    <scope>NUCLEOTIDE SEQUENCE [LARGE SCALE GENOMIC DNA]</scope>
    <source>
        <strain evidence="2 3">CBS 223.65</strain>
    </source>
</reference>
<organism evidence="2 3">
    <name type="scientific">Saprolegnia parasitica (strain CBS 223.65)</name>
    <dbReference type="NCBI Taxonomy" id="695850"/>
    <lineage>
        <taxon>Eukaryota</taxon>
        <taxon>Sar</taxon>
        <taxon>Stramenopiles</taxon>
        <taxon>Oomycota</taxon>
        <taxon>Saprolegniomycetes</taxon>
        <taxon>Saprolegniales</taxon>
        <taxon>Saprolegniaceae</taxon>
        <taxon>Saprolegnia</taxon>
    </lineage>
</organism>
<dbReference type="PANTHER" id="PTHR43433:SF5">
    <property type="entry name" value="AB HYDROLASE-1 DOMAIN-CONTAINING PROTEIN"/>
    <property type="match status" value="1"/>
</dbReference>